<feature type="transmembrane region" description="Helical" evidence="2">
    <location>
        <begin position="30"/>
        <end position="50"/>
    </location>
</feature>
<keyword evidence="4" id="KW-1185">Reference proteome</keyword>
<feature type="region of interest" description="Disordered" evidence="1">
    <location>
        <begin position="151"/>
        <end position="190"/>
    </location>
</feature>
<evidence type="ECO:0000256" key="1">
    <source>
        <dbReference type="SAM" id="MobiDB-lite"/>
    </source>
</evidence>
<dbReference type="Proteomes" id="UP001075354">
    <property type="component" value="Chromosome 8"/>
</dbReference>
<dbReference type="AlphaFoldDB" id="A0AAV7XLK3"/>
<proteinExistence type="predicted"/>
<sequence length="190" mass="20441">MRLAVPGTRRGYYGHEVGYGSYFPIGLDPLTILAGLAFLAFIIQTLYLLLYKHYGLGLGASAGVGIGPLSADRHQRDEQQAWANSVASRIDATASTYESGAANGTDGLDTFLSALRRSWSAHTPARDCSPAWLCRLVHWARVLTEPLAALSTYRPRPPPQLQPLSRAAPAPRTPMMATHASSPEPDTGPT</sequence>
<accession>A0AAV7XLK3</accession>
<keyword evidence="2" id="KW-0472">Membrane</keyword>
<gene>
    <name evidence="3" type="ORF">ONE63_010285</name>
</gene>
<reference evidence="3" key="1">
    <citation type="submission" date="2022-12" db="EMBL/GenBank/DDBJ databases">
        <title>Chromosome-level genome assembly of the bean flower thrips Megalurothrips usitatus.</title>
        <authorList>
            <person name="Ma L."/>
            <person name="Liu Q."/>
            <person name="Li H."/>
            <person name="Cai W."/>
        </authorList>
    </citation>
    <scope>NUCLEOTIDE SEQUENCE</scope>
    <source>
        <strain evidence="3">Cailab_2022a</strain>
    </source>
</reference>
<evidence type="ECO:0000313" key="3">
    <source>
        <dbReference type="EMBL" id="KAJ1525475.1"/>
    </source>
</evidence>
<keyword evidence="2" id="KW-0812">Transmembrane</keyword>
<evidence type="ECO:0000256" key="2">
    <source>
        <dbReference type="SAM" id="Phobius"/>
    </source>
</evidence>
<evidence type="ECO:0000313" key="4">
    <source>
        <dbReference type="Proteomes" id="UP001075354"/>
    </source>
</evidence>
<comment type="caution">
    <text evidence="3">The sequence shown here is derived from an EMBL/GenBank/DDBJ whole genome shotgun (WGS) entry which is preliminary data.</text>
</comment>
<dbReference type="EMBL" id="JAPTSV010000008">
    <property type="protein sequence ID" value="KAJ1525475.1"/>
    <property type="molecule type" value="Genomic_DNA"/>
</dbReference>
<organism evidence="3 4">
    <name type="scientific">Megalurothrips usitatus</name>
    <name type="common">bean blossom thrips</name>
    <dbReference type="NCBI Taxonomy" id="439358"/>
    <lineage>
        <taxon>Eukaryota</taxon>
        <taxon>Metazoa</taxon>
        <taxon>Ecdysozoa</taxon>
        <taxon>Arthropoda</taxon>
        <taxon>Hexapoda</taxon>
        <taxon>Insecta</taxon>
        <taxon>Pterygota</taxon>
        <taxon>Neoptera</taxon>
        <taxon>Paraneoptera</taxon>
        <taxon>Thysanoptera</taxon>
        <taxon>Terebrantia</taxon>
        <taxon>Thripoidea</taxon>
        <taxon>Thripidae</taxon>
        <taxon>Megalurothrips</taxon>
    </lineage>
</organism>
<feature type="compositionally biased region" description="Low complexity" evidence="1">
    <location>
        <begin position="162"/>
        <end position="178"/>
    </location>
</feature>
<name>A0AAV7XLK3_9NEOP</name>
<protein>
    <submittedName>
        <fullName evidence="3">Uncharacterized protein</fullName>
    </submittedName>
</protein>
<keyword evidence="2" id="KW-1133">Transmembrane helix</keyword>